<dbReference type="Proteomes" id="UP000436088">
    <property type="component" value="Unassembled WGS sequence"/>
</dbReference>
<dbReference type="GO" id="GO:0030145">
    <property type="term" value="F:manganese ion binding"/>
    <property type="evidence" value="ECO:0007669"/>
    <property type="project" value="InterPro"/>
</dbReference>
<feature type="binding site" evidence="11">
    <location>
        <position position="104"/>
    </location>
    <ligand>
        <name>oxalate</name>
        <dbReference type="ChEBI" id="CHEBI:30623"/>
    </ligand>
</feature>
<evidence type="ECO:0000313" key="15">
    <source>
        <dbReference type="EMBL" id="KAE8702397.1"/>
    </source>
</evidence>
<dbReference type="PANTHER" id="PTHR31238">
    <property type="entry name" value="GERMIN-LIKE PROTEIN SUBFAMILY 3 MEMBER 3"/>
    <property type="match status" value="1"/>
</dbReference>
<evidence type="ECO:0000256" key="5">
    <source>
        <dbReference type="ARBA" id="ARBA00022523"/>
    </source>
</evidence>
<comment type="subcellular location">
    <subcellularLocation>
        <location evidence="2">Secreted</location>
        <location evidence="2">Extracellular space</location>
        <location evidence="2">Apoplast</location>
    </subcellularLocation>
</comment>
<keyword evidence="7 11" id="KW-0479">Metal-binding</keyword>
<gene>
    <name evidence="15" type="ORF">F3Y22_tig00110483pilonHSYRG00424</name>
</gene>
<feature type="domain" description="Cupin type-1" evidence="14">
    <location>
        <begin position="63"/>
        <end position="196"/>
    </location>
</feature>
<dbReference type="GO" id="GO:0048046">
    <property type="term" value="C:apoplast"/>
    <property type="evidence" value="ECO:0007669"/>
    <property type="project" value="UniProtKB-SubCell"/>
</dbReference>
<name>A0A6A3AF95_HIBSY</name>
<dbReference type="InterPro" id="IPR014710">
    <property type="entry name" value="RmlC-like_jellyroll"/>
</dbReference>
<comment type="caution">
    <text evidence="15">The sequence shown here is derived from an EMBL/GenBank/DDBJ whole genome shotgun (WGS) entry which is preliminary data.</text>
</comment>
<feature type="binding site" evidence="11">
    <location>
        <position position="94"/>
    </location>
    <ligand>
        <name>oxalate</name>
        <dbReference type="ChEBI" id="CHEBI:30623"/>
    </ligand>
</feature>
<feature type="signal peptide" evidence="13">
    <location>
        <begin position="1"/>
        <end position="22"/>
    </location>
</feature>
<reference evidence="15" key="1">
    <citation type="submission" date="2019-09" db="EMBL/GenBank/DDBJ databases">
        <title>Draft genome information of white flower Hibiscus syriacus.</title>
        <authorList>
            <person name="Kim Y.-M."/>
        </authorList>
    </citation>
    <scope>NUCLEOTIDE SEQUENCE [LARGE SCALE GENOMIC DNA]</scope>
    <source>
        <strain evidence="15">YM2019G1</strain>
    </source>
</reference>
<proteinExistence type="inferred from homology"/>
<dbReference type="PRINTS" id="PR00325">
    <property type="entry name" value="GERMIN"/>
</dbReference>
<keyword evidence="16" id="KW-1185">Reference proteome</keyword>
<keyword evidence="5" id="KW-0052">Apoplast</keyword>
<evidence type="ECO:0000256" key="12">
    <source>
        <dbReference type="PIRSR" id="PIRSR601929-2"/>
    </source>
</evidence>
<evidence type="ECO:0000256" key="11">
    <source>
        <dbReference type="PIRSR" id="PIRSR601929-1"/>
    </source>
</evidence>
<dbReference type="InterPro" id="IPR001929">
    <property type="entry name" value="Germin"/>
</dbReference>
<feature type="chain" id="PRO_5025341003" evidence="13">
    <location>
        <begin position="23"/>
        <end position="376"/>
    </location>
</feature>
<feature type="binding site" evidence="11">
    <location>
        <position position="99"/>
    </location>
    <ligand>
        <name>oxalate</name>
        <dbReference type="ChEBI" id="CHEBI:30623"/>
    </ligand>
</feature>
<organism evidence="15 16">
    <name type="scientific">Hibiscus syriacus</name>
    <name type="common">Rose of Sharon</name>
    <dbReference type="NCBI Taxonomy" id="106335"/>
    <lineage>
        <taxon>Eukaryota</taxon>
        <taxon>Viridiplantae</taxon>
        <taxon>Streptophyta</taxon>
        <taxon>Embryophyta</taxon>
        <taxon>Tracheophyta</taxon>
        <taxon>Spermatophyta</taxon>
        <taxon>Magnoliopsida</taxon>
        <taxon>eudicotyledons</taxon>
        <taxon>Gunneridae</taxon>
        <taxon>Pentapetalae</taxon>
        <taxon>rosids</taxon>
        <taxon>malvids</taxon>
        <taxon>Malvales</taxon>
        <taxon>Malvaceae</taxon>
        <taxon>Malvoideae</taxon>
        <taxon>Hibiscus</taxon>
    </lineage>
</organism>
<evidence type="ECO:0000256" key="4">
    <source>
        <dbReference type="ARBA" id="ARBA00011268"/>
    </source>
</evidence>
<feature type="binding site" evidence="12">
    <location>
        <position position="97"/>
    </location>
    <ligand>
        <name>Mn(2+)</name>
        <dbReference type="ChEBI" id="CHEBI:29035"/>
    </ligand>
</feature>
<comment type="similarity">
    <text evidence="3">Belongs to the germin family.</text>
</comment>
<evidence type="ECO:0000313" key="16">
    <source>
        <dbReference type="Proteomes" id="UP000436088"/>
    </source>
</evidence>
<dbReference type="EMBL" id="VEPZ02001008">
    <property type="protein sequence ID" value="KAE8702397.1"/>
    <property type="molecule type" value="Genomic_DNA"/>
</dbReference>
<evidence type="ECO:0000259" key="14">
    <source>
        <dbReference type="SMART" id="SM00835"/>
    </source>
</evidence>
<sequence>MALKVFISLLLSSFPILQIALAGDPDILTDFIVPENQNTIDGNFFTYTGMRVIINETSFPANFTVLKTTMVEFPALNGQSVSYALLQFPASSVNPPHTHPRSAELLFLFDGSLEVGFVDTTNKLFTQSLQPGDMFIFPKGLVHYQYNADTNHPAIAISAFGSANAGTVSIPKTLFATDIDDDILAKSFKTDVSTIHALKAGLASSDMSGSGVGYGQGRISTLEPPFRWTAPRKPAWMRVVGARRAAIRIGTTELRFWKPFVAGSRACWNCIWLLRREFEPENWTSFVVKLKSNARCVVSRPISFDVKLKLALKLGNYLLTTSGPFVVKLNLCCLEPNLLRYEVEIGSEIGKLFIDNQRSLHREVELALSGVQYHSL</sequence>
<dbReference type="CDD" id="cd02241">
    <property type="entry name" value="cupin_OxOx"/>
    <property type="match status" value="1"/>
</dbReference>
<protein>
    <submittedName>
        <fullName evidence="15">Germin-like protein 9-2</fullName>
    </submittedName>
</protein>
<evidence type="ECO:0000256" key="13">
    <source>
        <dbReference type="SAM" id="SignalP"/>
    </source>
</evidence>
<evidence type="ECO:0000256" key="9">
    <source>
        <dbReference type="ARBA" id="ARBA00023180"/>
    </source>
</evidence>
<evidence type="ECO:0000256" key="3">
    <source>
        <dbReference type="ARBA" id="ARBA00007456"/>
    </source>
</evidence>
<keyword evidence="10 11" id="KW-0464">Manganese</keyword>
<feature type="binding site" evidence="12">
    <location>
        <position position="99"/>
    </location>
    <ligand>
        <name>Mn(2+)</name>
        <dbReference type="ChEBI" id="CHEBI:29035"/>
    </ligand>
</feature>
<evidence type="ECO:0000256" key="2">
    <source>
        <dbReference type="ARBA" id="ARBA00004271"/>
    </source>
</evidence>
<dbReference type="Gene3D" id="2.60.120.10">
    <property type="entry name" value="Jelly Rolls"/>
    <property type="match status" value="1"/>
</dbReference>
<comment type="subunit">
    <text evidence="4">Oligomer (believed to be a pentamer but probably hexamer).</text>
</comment>
<evidence type="ECO:0000256" key="7">
    <source>
        <dbReference type="ARBA" id="ARBA00022723"/>
    </source>
</evidence>
<dbReference type="AlphaFoldDB" id="A0A6A3AF95"/>
<dbReference type="InterPro" id="IPR006045">
    <property type="entry name" value="Cupin_1"/>
</dbReference>
<dbReference type="FunFam" id="2.60.120.10:FF:000098">
    <property type="entry name" value="Germin-like protein 9-3"/>
    <property type="match status" value="1"/>
</dbReference>
<evidence type="ECO:0000256" key="6">
    <source>
        <dbReference type="ARBA" id="ARBA00022525"/>
    </source>
</evidence>
<dbReference type="SUPFAM" id="SSF51182">
    <property type="entry name" value="RmlC-like cupins"/>
    <property type="match status" value="1"/>
</dbReference>
<keyword evidence="9" id="KW-0325">Glycoprotein</keyword>
<comment type="function">
    <text evidence="1">May play a role in plant defense. Probably has no oxalate oxidase activity even if the active site is conserved.</text>
</comment>
<feature type="binding site" evidence="12">
    <location>
        <position position="104"/>
    </location>
    <ligand>
        <name>Mn(2+)</name>
        <dbReference type="ChEBI" id="CHEBI:29035"/>
    </ligand>
</feature>
<dbReference type="Pfam" id="PF00190">
    <property type="entry name" value="Cupin_1"/>
    <property type="match status" value="1"/>
</dbReference>
<keyword evidence="8 13" id="KW-0732">Signal</keyword>
<evidence type="ECO:0000256" key="1">
    <source>
        <dbReference type="ARBA" id="ARBA00003629"/>
    </source>
</evidence>
<dbReference type="InterPro" id="IPR011051">
    <property type="entry name" value="RmlC_Cupin_sf"/>
</dbReference>
<accession>A0A6A3AF95</accession>
<feature type="binding site" evidence="12">
    <location>
        <position position="143"/>
    </location>
    <ligand>
        <name>Mn(2+)</name>
        <dbReference type="ChEBI" id="CHEBI:29035"/>
    </ligand>
</feature>
<keyword evidence="6" id="KW-0964">Secreted</keyword>
<dbReference type="SMART" id="SM00835">
    <property type="entry name" value="Cupin_1"/>
    <property type="match status" value="1"/>
</dbReference>
<evidence type="ECO:0000256" key="10">
    <source>
        <dbReference type="ARBA" id="ARBA00023211"/>
    </source>
</evidence>
<evidence type="ECO:0000256" key="8">
    <source>
        <dbReference type="ARBA" id="ARBA00022729"/>
    </source>
</evidence>